<reference evidence="1 2" key="1">
    <citation type="submission" date="2023-07" db="EMBL/GenBank/DDBJ databases">
        <title>Pathogenic bacteria of pear tree diseases.</title>
        <authorList>
            <person name="Zhang Z."/>
            <person name="He L."/>
            <person name="Huang R."/>
        </authorList>
    </citation>
    <scope>NUCLEOTIDE SEQUENCE [LARGE SCALE GENOMIC DNA]</scope>
    <source>
        <strain evidence="1 2">DE2</strain>
    </source>
</reference>
<proteinExistence type="predicted"/>
<protein>
    <submittedName>
        <fullName evidence="1">Pyocin activator PrtN family protein</fullName>
    </submittedName>
</protein>
<organism evidence="1 2">
    <name type="scientific">Erwinia pyri</name>
    <dbReference type="NCBI Taxonomy" id="3062598"/>
    <lineage>
        <taxon>Bacteria</taxon>
        <taxon>Pseudomonadati</taxon>
        <taxon>Pseudomonadota</taxon>
        <taxon>Gammaproteobacteria</taxon>
        <taxon>Enterobacterales</taxon>
        <taxon>Erwiniaceae</taxon>
        <taxon>Erwinia</taxon>
    </lineage>
</organism>
<dbReference type="EMBL" id="CP132353">
    <property type="protein sequence ID" value="WLS77254.1"/>
    <property type="molecule type" value="Genomic_DNA"/>
</dbReference>
<keyword evidence="2" id="KW-1185">Reference proteome</keyword>
<gene>
    <name evidence="1" type="ORF">Q3V30_12210</name>
</gene>
<dbReference type="Pfam" id="PF11112">
    <property type="entry name" value="PyocinActivator"/>
    <property type="match status" value="1"/>
</dbReference>
<dbReference type="Proteomes" id="UP001228139">
    <property type="component" value="Chromosome"/>
</dbReference>
<dbReference type="AlphaFoldDB" id="A0AA50DFK0"/>
<dbReference type="RefSeq" id="WP_306206013.1">
    <property type="nucleotide sequence ID" value="NZ_CP132353.1"/>
</dbReference>
<sequence>MNTMFLLMAEYNTAVIPLSAVSEKYFGMKPEHAERKAATCKLPIVTFRAGSTQKAPRMVHIKDLADYIDQQRTEGIALHQILQK</sequence>
<dbReference type="KEGG" id="epi:Q3V30_12210"/>
<dbReference type="GO" id="GO:0006355">
    <property type="term" value="P:regulation of DNA-templated transcription"/>
    <property type="evidence" value="ECO:0007669"/>
    <property type="project" value="InterPro"/>
</dbReference>
<dbReference type="InterPro" id="IPR020518">
    <property type="entry name" value="Tscrpt_reg_PrtN"/>
</dbReference>
<evidence type="ECO:0000313" key="2">
    <source>
        <dbReference type="Proteomes" id="UP001228139"/>
    </source>
</evidence>
<evidence type="ECO:0000313" key="1">
    <source>
        <dbReference type="EMBL" id="WLS77254.1"/>
    </source>
</evidence>
<accession>A0AA50DFK0</accession>
<name>A0AA50DFK0_9GAMM</name>